<dbReference type="Gene3D" id="3.40.50.720">
    <property type="entry name" value="NAD(P)-binding Rossmann-like Domain"/>
    <property type="match status" value="1"/>
</dbReference>
<dbReference type="Pfam" id="PF16363">
    <property type="entry name" value="GDP_Man_Dehyd"/>
    <property type="match status" value="1"/>
</dbReference>
<comment type="caution">
    <text evidence="2">The sequence shown here is derived from an EMBL/GenBank/DDBJ whole genome shotgun (WGS) entry which is preliminary data.</text>
</comment>
<evidence type="ECO:0000259" key="1">
    <source>
        <dbReference type="Pfam" id="PF16363"/>
    </source>
</evidence>
<dbReference type="EMBL" id="MHNW01000020">
    <property type="protein sequence ID" value="OGZ53416.1"/>
    <property type="molecule type" value="Genomic_DNA"/>
</dbReference>
<proteinExistence type="predicted"/>
<dbReference type="AlphaFoldDB" id="A0A1G2GT98"/>
<protein>
    <recommendedName>
        <fullName evidence="1">NAD(P)-binding domain-containing protein</fullName>
    </recommendedName>
</protein>
<organism evidence="2 3">
    <name type="scientific">Candidatus Ryanbacteria bacterium RIFCSPLOWO2_01_FULL_48_26</name>
    <dbReference type="NCBI Taxonomy" id="1802126"/>
    <lineage>
        <taxon>Bacteria</taxon>
        <taxon>Candidatus Ryaniibacteriota</taxon>
    </lineage>
</organism>
<accession>A0A1G2GT98</accession>
<feature type="domain" description="NAD(P)-binding" evidence="1">
    <location>
        <begin position="11"/>
        <end position="312"/>
    </location>
</feature>
<gene>
    <name evidence="2" type="ORF">A3B25_02235</name>
</gene>
<dbReference type="STRING" id="1802126.A3B25_02235"/>
<dbReference type="InterPro" id="IPR016040">
    <property type="entry name" value="NAD(P)-bd_dom"/>
</dbReference>
<reference evidence="2 3" key="1">
    <citation type="journal article" date="2016" name="Nat. Commun.">
        <title>Thousands of microbial genomes shed light on interconnected biogeochemical processes in an aquifer system.</title>
        <authorList>
            <person name="Anantharaman K."/>
            <person name="Brown C.T."/>
            <person name="Hug L.A."/>
            <person name="Sharon I."/>
            <person name="Castelle C.J."/>
            <person name="Probst A.J."/>
            <person name="Thomas B.C."/>
            <person name="Singh A."/>
            <person name="Wilkins M.J."/>
            <person name="Karaoz U."/>
            <person name="Brodie E.L."/>
            <person name="Williams K.H."/>
            <person name="Hubbard S.S."/>
            <person name="Banfield J.F."/>
        </authorList>
    </citation>
    <scope>NUCLEOTIDE SEQUENCE [LARGE SCALE GENOMIC DNA]</scope>
</reference>
<dbReference type="PANTHER" id="PTHR43000">
    <property type="entry name" value="DTDP-D-GLUCOSE 4,6-DEHYDRATASE-RELATED"/>
    <property type="match status" value="1"/>
</dbReference>
<evidence type="ECO:0000313" key="3">
    <source>
        <dbReference type="Proteomes" id="UP000179106"/>
    </source>
</evidence>
<sequence length="347" mass="39533">MENFWKNKRVFVTGANGFLGSHLTKALIERGVRPFALVYEENPGSIFEQDNLAEKSHVIRGDVRDLSLMRRILRERQIDVIFHLAAQAIVDQAINDPLGTFETNIQGTWNILEAAKDNGKVGKIVVASSDKAYGQHENLPYREDIHNLKVGYPYEVSKSCADMICQSYFKTFGTPVCVTRCTNLYGPGDLKFNRIVPNTIKQLHFGKAPLVRDTGASLRDYLFVEDAALAYIKLAEKMDKTMYGEPFNFSTNAPLSVADVINLITKEIKKNISPRVVKTKGFEIRHQYSSYEKAKKLLGWEPTHDFRAGLAKTIPWYMDYLKKVPNMDAAHPWRIAYLENAREIEHE</sequence>
<dbReference type="Proteomes" id="UP000179106">
    <property type="component" value="Unassembled WGS sequence"/>
</dbReference>
<name>A0A1G2GT98_9BACT</name>
<evidence type="ECO:0000313" key="2">
    <source>
        <dbReference type="EMBL" id="OGZ53416.1"/>
    </source>
</evidence>
<dbReference type="SUPFAM" id="SSF51735">
    <property type="entry name" value="NAD(P)-binding Rossmann-fold domains"/>
    <property type="match status" value="1"/>
</dbReference>
<dbReference type="InterPro" id="IPR036291">
    <property type="entry name" value="NAD(P)-bd_dom_sf"/>
</dbReference>